<evidence type="ECO:0000256" key="3">
    <source>
        <dbReference type="ARBA" id="ARBA00022692"/>
    </source>
</evidence>
<dbReference type="PANTHER" id="PTHR10778">
    <property type="entry name" value="SOLUTE CARRIER FAMILY 35 MEMBER B"/>
    <property type="match status" value="1"/>
</dbReference>
<comment type="caution">
    <text evidence="8">The sequence shown here is derived from an EMBL/GenBank/DDBJ whole genome shotgun (WGS) entry which is preliminary data.</text>
</comment>
<evidence type="ECO:0000256" key="6">
    <source>
        <dbReference type="SAM" id="MobiDB-lite"/>
    </source>
</evidence>
<comment type="subcellular location">
    <subcellularLocation>
        <location evidence="1">Membrane</location>
        <topology evidence="1">Multi-pass membrane protein</topology>
    </subcellularLocation>
</comment>
<dbReference type="PANTHER" id="PTHR10778:SF13">
    <property type="entry name" value="ADENOSINE 3'-PHOSPHO 5'-PHOSPHOSULFATE TRANSPORTER 1"/>
    <property type="match status" value="1"/>
</dbReference>
<protein>
    <submittedName>
        <fullName evidence="8">Uncharacterized protein</fullName>
    </submittedName>
</protein>
<reference evidence="8 9" key="1">
    <citation type="journal article" date="2023" name="Nat. Commun.">
        <title>Origin of minicircular mitochondrial genomes in red algae.</title>
        <authorList>
            <person name="Lee Y."/>
            <person name="Cho C.H."/>
            <person name="Lee Y.M."/>
            <person name="Park S.I."/>
            <person name="Yang J.H."/>
            <person name="West J.A."/>
            <person name="Bhattacharya D."/>
            <person name="Yoon H.S."/>
        </authorList>
    </citation>
    <scope>NUCLEOTIDE SEQUENCE [LARGE SCALE GENOMIC DNA]</scope>
    <source>
        <strain evidence="8 9">CCMP1338</strain>
        <tissue evidence="8">Whole cell</tissue>
    </source>
</reference>
<dbReference type="InterPro" id="IPR013657">
    <property type="entry name" value="SCL35B1-4/HUT1"/>
</dbReference>
<dbReference type="EMBL" id="JAMWBK010000003">
    <property type="protein sequence ID" value="KAJ8906922.1"/>
    <property type="molecule type" value="Genomic_DNA"/>
</dbReference>
<keyword evidence="2" id="KW-0813">Transport</keyword>
<feature type="region of interest" description="Disordered" evidence="6">
    <location>
        <begin position="1"/>
        <end position="22"/>
    </location>
</feature>
<feature type="transmembrane region" description="Helical" evidence="7">
    <location>
        <begin position="53"/>
        <end position="70"/>
    </location>
</feature>
<name>A0AAV8V0P2_9RHOD</name>
<evidence type="ECO:0000313" key="9">
    <source>
        <dbReference type="Proteomes" id="UP001157974"/>
    </source>
</evidence>
<proteinExistence type="predicted"/>
<keyword evidence="3 7" id="KW-0812">Transmembrane</keyword>
<evidence type="ECO:0000256" key="5">
    <source>
        <dbReference type="ARBA" id="ARBA00023136"/>
    </source>
</evidence>
<dbReference type="GO" id="GO:0000139">
    <property type="term" value="C:Golgi membrane"/>
    <property type="evidence" value="ECO:0007669"/>
    <property type="project" value="TreeGrafter"/>
</dbReference>
<evidence type="ECO:0000256" key="1">
    <source>
        <dbReference type="ARBA" id="ARBA00004141"/>
    </source>
</evidence>
<feature type="transmembrane region" description="Helical" evidence="7">
    <location>
        <begin position="254"/>
        <end position="275"/>
    </location>
</feature>
<dbReference type="GO" id="GO:0046964">
    <property type="term" value="F:3'-phosphoadenosine 5'-phosphosulfate transmembrane transporter activity"/>
    <property type="evidence" value="ECO:0007669"/>
    <property type="project" value="TreeGrafter"/>
</dbReference>
<dbReference type="Proteomes" id="UP001157974">
    <property type="component" value="Unassembled WGS sequence"/>
</dbReference>
<keyword evidence="4 7" id="KW-1133">Transmembrane helix</keyword>
<feature type="transmembrane region" description="Helical" evidence="7">
    <location>
        <begin position="97"/>
        <end position="118"/>
    </location>
</feature>
<evidence type="ECO:0000256" key="4">
    <source>
        <dbReference type="ARBA" id="ARBA00022989"/>
    </source>
</evidence>
<keyword evidence="9" id="KW-1185">Reference proteome</keyword>
<gene>
    <name evidence="8" type="ORF">NDN08_003406</name>
</gene>
<evidence type="ECO:0000256" key="7">
    <source>
        <dbReference type="SAM" id="Phobius"/>
    </source>
</evidence>
<feature type="transmembrane region" description="Helical" evidence="7">
    <location>
        <begin position="188"/>
        <end position="205"/>
    </location>
</feature>
<sequence length="365" mass="40295">MVATTNNSTFVLETDEKADQENGETPIQPVAEVQSEEATGAAAFLKYLPSGKLMVCTFGIIGSLLLYAYLQEKIITKPYEANVPEGEDPKDYMFKNAMFLVLNNRFAAALVAALVICARREFPQLINAAPLYKYFMISVSNVLATACQYEALKWVTLPTQTLAKCAKMIPVMIWGTLIDRKTYGLSDYAVAVTVALGCTVFTVSGNISAKHSNPEDSWYGLVLMLGYLGFDGFTSTFQEKLFTGYQMSIYNQMLYVNLCSGLMSLAFLVFGGQLFESIAFAFKYPQLMIDATVLSFSAVTGQFSITYTIKNFGALVYATIMTIRQFLAVFVSNIVYGHAMTAMQWLGAVTVFGALLYKSYSKARN</sequence>
<dbReference type="AlphaFoldDB" id="A0AAV8V0P2"/>
<feature type="compositionally biased region" description="Polar residues" evidence="6">
    <location>
        <begin position="1"/>
        <end position="11"/>
    </location>
</feature>
<dbReference type="Pfam" id="PF08449">
    <property type="entry name" value="UAA"/>
    <property type="match status" value="1"/>
</dbReference>
<evidence type="ECO:0000313" key="8">
    <source>
        <dbReference type="EMBL" id="KAJ8906922.1"/>
    </source>
</evidence>
<keyword evidence="5 7" id="KW-0472">Membrane</keyword>
<evidence type="ECO:0000256" key="2">
    <source>
        <dbReference type="ARBA" id="ARBA00022448"/>
    </source>
</evidence>
<organism evidence="8 9">
    <name type="scientific">Rhodosorus marinus</name>
    <dbReference type="NCBI Taxonomy" id="101924"/>
    <lineage>
        <taxon>Eukaryota</taxon>
        <taxon>Rhodophyta</taxon>
        <taxon>Stylonematophyceae</taxon>
        <taxon>Stylonematales</taxon>
        <taxon>Stylonemataceae</taxon>
        <taxon>Rhodosorus</taxon>
    </lineage>
</organism>
<accession>A0AAV8V0P2</accession>
<feature type="transmembrane region" description="Helical" evidence="7">
    <location>
        <begin position="287"/>
        <end position="307"/>
    </location>
</feature>
<feature type="transmembrane region" description="Helical" evidence="7">
    <location>
        <begin position="217"/>
        <end position="233"/>
    </location>
</feature>
<dbReference type="GO" id="GO:0005789">
    <property type="term" value="C:endoplasmic reticulum membrane"/>
    <property type="evidence" value="ECO:0007669"/>
    <property type="project" value="TreeGrafter"/>
</dbReference>